<proteinExistence type="predicted"/>
<sequence>MILFLLLQAAEIPAVPVDWAALAPLPYVAAPQLTPQLTSFVAGEITANRCPIAKPADGHYVVKVDVATLVGTDGLVRRTVPHAINCPTVEQYAAGLVAGFARSNLALRAGSGDNWYRATIVFDWRG</sequence>
<protein>
    <recommendedName>
        <fullName evidence="3">TonB C-terminal domain-containing protein</fullName>
    </recommendedName>
</protein>
<evidence type="ECO:0000313" key="2">
    <source>
        <dbReference type="Proteomes" id="UP000319931"/>
    </source>
</evidence>
<dbReference type="EMBL" id="RCZC01000002">
    <property type="protein sequence ID" value="TPG55160.1"/>
    <property type="molecule type" value="Genomic_DNA"/>
</dbReference>
<dbReference type="RefSeq" id="WP_140850290.1">
    <property type="nucleotide sequence ID" value="NZ_RCZC01000002.1"/>
</dbReference>
<gene>
    <name evidence="1" type="ORF">EAH76_11410</name>
</gene>
<comment type="caution">
    <text evidence="1">The sequence shown here is derived from an EMBL/GenBank/DDBJ whole genome shotgun (WGS) entry which is preliminary data.</text>
</comment>
<accession>A0A502G0V0</accession>
<dbReference type="AlphaFoldDB" id="A0A502G0V0"/>
<dbReference type="OrthoDB" id="7472509at2"/>
<organism evidence="1 2">
    <name type="scientific">Sphingomonas glacialis</name>
    <dbReference type="NCBI Taxonomy" id="658225"/>
    <lineage>
        <taxon>Bacteria</taxon>
        <taxon>Pseudomonadati</taxon>
        <taxon>Pseudomonadota</taxon>
        <taxon>Alphaproteobacteria</taxon>
        <taxon>Sphingomonadales</taxon>
        <taxon>Sphingomonadaceae</taxon>
        <taxon>Sphingomonas</taxon>
    </lineage>
</organism>
<name>A0A502G0V0_9SPHN</name>
<keyword evidence="2" id="KW-1185">Reference proteome</keyword>
<evidence type="ECO:0008006" key="3">
    <source>
        <dbReference type="Google" id="ProtNLM"/>
    </source>
</evidence>
<dbReference type="Proteomes" id="UP000319931">
    <property type="component" value="Unassembled WGS sequence"/>
</dbReference>
<evidence type="ECO:0000313" key="1">
    <source>
        <dbReference type="EMBL" id="TPG55160.1"/>
    </source>
</evidence>
<reference evidence="1 2" key="1">
    <citation type="journal article" date="2019" name="Environ. Microbiol.">
        <title>Species interactions and distinct microbial communities in high Arctic permafrost affected cryosols are associated with the CH4 and CO2 gas fluxes.</title>
        <authorList>
            <person name="Altshuler I."/>
            <person name="Hamel J."/>
            <person name="Turney S."/>
            <person name="Magnuson E."/>
            <person name="Levesque R."/>
            <person name="Greer C."/>
            <person name="Whyte L.G."/>
        </authorList>
    </citation>
    <scope>NUCLEOTIDE SEQUENCE [LARGE SCALE GENOMIC DNA]</scope>
    <source>
        <strain evidence="1 2">E6.1</strain>
    </source>
</reference>